<name>A0AAW0J0S8_QUESU</name>
<evidence type="ECO:0000313" key="3">
    <source>
        <dbReference type="Proteomes" id="UP000237347"/>
    </source>
</evidence>
<keyword evidence="1" id="KW-0472">Membrane</keyword>
<keyword evidence="1" id="KW-1133">Transmembrane helix</keyword>
<keyword evidence="1" id="KW-0812">Transmembrane</keyword>
<evidence type="ECO:0000313" key="2">
    <source>
        <dbReference type="EMBL" id="KAK7820383.1"/>
    </source>
</evidence>
<gene>
    <name evidence="2" type="ORF">CFP56_038959</name>
</gene>
<keyword evidence="3" id="KW-1185">Reference proteome</keyword>
<reference evidence="2 3" key="1">
    <citation type="journal article" date="2018" name="Sci. Data">
        <title>The draft genome sequence of cork oak.</title>
        <authorList>
            <person name="Ramos A.M."/>
            <person name="Usie A."/>
            <person name="Barbosa P."/>
            <person name="Barros P.M."/>
            <person name="Capote T."/>
            <person name="Chaves I."/>
            <person name="Simoes F."/>
            <person name="Abreu I."/>
            <person name="Carrasquinho I."/>
            <person name="Faro C."/>
            <person name="Guimaraes J.B."/>
            <person name="Mendonca D."/>
            <person name="Nobrega F."/>
            <person name="Rodrigues L."/>
            <person name="Saibo N.J.M."/>
            <person name="Varela M.C."/>
            <person name="Egas C."/>
            <person name="Matos J."/>
            <person name="Miguel C.M."/>
            <person name="Oliveira M.M."/>
            <person name="Ricardo C.P."/>
            <person name="Goncalves S."/>
        </authorList>
    </citation>
    <scope>NUCLEOTIDE SEQUENCE [LARGE SCALE GENOMIC DNA]</scope>
    <source>
        <strain evidence="3">cv. HL8</strain>
    </source>
</reference>
<dbReference type="EMBL" id="PKMF04000742">
    <property type="protein sequence ID" value="KAK7820383.1"/>
    <property type="molecule type" value="Genomic_DNA"/>
</dbReference>
<dbReference type="AlphaFoldDB" id="A0AAW0J0S8"/>
<sequence length="147" mass="16351">MEPEGKEVVLITGCSVGGPLAEIPLFALQRTFDTNVYARNNVIKAFNYPDMRLHLELSHCTKPSPVAEITSWFITCCCTGLCLLLLHSVVAATYQITTQLAGLLPAAALDYACCYCTRLLLQHTKLLHRQLLTKAFSYVDAPTWYLL</sequence>
<proteinExistence type="predicted"/>
<feature type="transmembrane region" description="Helical" evidence="1">
    <location>
        <begin position="72"/>
        <end position="94"/>
    </location>
</feature>
<evidence type="ECO:0000256" key="1">
    <source>
        <dbReference type="SAM" id="Phobius"/>
    </source>
</evidence>
<protein>
    <submittedName>
        <fullName evidence="2">Uncharacterized protein</fullName>
    </submittedName>
</protein>
<comment type="caution">
    <text evidence="2">The sequence shown here is derived from an EMBL/GenBank/DDBJ whole genome shotgun (WGS) entry which is preliminary data.</text>
</comment>
<organism evidence="2 3">
    <name type="scientific">Quercus suber</name>
    <name type="common">Cork oak</name>
    <dbReference type="NCBI Taxonomy" id="58331"/>
    <lineage>
        <taxon>Eukaryota</taxon>
        <taxon>Viridiplantae</taxon>
        <taxon>Streptophyta</taxon>
        <taxon>Embryophyta</taxon>
        <taxon>Tracheophyta</taxon>
        <taxon>Spermatophyta</taxon>
        <taxon>Magnoliopsida</taxon>
        <taxon>eudicotyledons</taxon>
        <taxon>Gunneridae</taxon>
        <taxon>Pentapetalae</taxon>
        <taxon>rosids</taxon>
        <taxon>fabids</taxon>
        <taxon>Fagales</taxon>
        <taxon>Fagaceae</taxon>
        <taxon>Quercus</taxon>
    </lineage>
</organism>
<accession>A0AAW0J0S8</accession>
<dbReference type="Proteomes" id="UP000237347">
    <property type="component" value="Unassembled WGS sequence"/>
</dbReference>